<accession>A0ABV2RE87</accession>
<evidence type="ECO:0000256" key="3">
    <source>
        <dbReference type="ARBA" id="ARBA00022603"/>
    </source>
</evidence>
<keyword evidence="2 6" id="KW-0698">rRNA processing</keyword>
<evidence type="ECO:0000256" key="1">
    <source>
        <dbReference type="ARBA" id="ARBA00022490"/>
    </source>
</evidence>
<evidence type="ECO:0000259" key="8">
    <source>
        <dbReference type="Pfam" id="PF23016"/>
    </source>
</evidence>
<comment type="function">
    <text evidence="6">Catalyzes the 2'-O-methylation of the ribose of cytidine 1402 (C1402) in 16S rRNA.</text>
</comment>
<sequence>MSSDASLFPPTAPPARSVAPGLYLVATPIGNLRDMTLRALDVLAAADLVLAEDTRVTAKLLTAYGLRAKLERCDDHASARAAEIAVERLQAGEVVALVSDAGTPLVSDPGYVVARAAIAEGLPVHPIPGASSLLAALCLAGQPADRVLFAGFLPPKSGARKTMLEELRTGRQTLVFFESGPRLKDSLTDMAEVLGDRPAAVTRELTKLYEEAVRGTLSELAADPRCDAPKGEIVVVIGPGEAEVASAADADAALAEALTRLPPGEAASEVSRALNLPRKVLYKRALEMQGR</sequence>
<dbReference type="PROSITE" id="PS01296">
    <property type="entry name" value="RSMI"/>
    <property type="match status" value="1"/>
</dbReference>
<reference evidence="9 10" key="1">
    <citation type="submission" date="2024-06" db="EMBL/GenBank/DDBJ databases">
        <title>Sorghum-associated microbial communities from plants grown in Nebraska, USA.</title>
        <authorList>
            <person name="Schachtman D."/>
        </authorList>
    </citation>
    <scope>NUCLEOTIDE SEQUENCE [LARGE SCALE GENOMIC DNA]</scope>
    <source>
        <strain evidence="9 10">2814</strain>
    </source>
</reference>
<evidence type="ECO:0000256" key="2">
    <source>
        <dbReference type="ARBA" id="ARBA00022552"/>
    </source>
</evidence>
<dbReference type="InterPro" id="IPR014776">
    <property type="entry name" value="4pyrrole_Mease_sub2"/>
</dbReference>
<evidence type="ECO:0000313" key="9">
    <source>
        <dbReference type="EMBL" id="MET4684237.1"/>
    </source>
</evidence>
<dbReference type="InterPro" id="IPR008189">
    <property type="entry name" value="rRNA_ssu_MeTfrase_I"/>
</dbReference>
<dbReference type="InterPro" id="IPR018063">
    <property type="entry name" value="SAM_MeTrfase_RsmI_CS"/>
</dbReference>
<dbReference type="PANTHER" id="PTHR46111">
    <property type="entry name" value="RIBOSOMAL RNA SMALL SUBUNIT METHYLTRANSFERASE I"/>
    <property type="match status" value="1"/>
</dbReference>
<dbReference type="InterPro" id="IPR053910">
    <property type="entry name" value="RsmI_HTH"/>
</dbReference>
<dbReference type="Pfam" id="PF23016">
    <property type="entry name" value="RsmI_C"/>
    <property type="match status" value="1"/>
</dbReference>
<keyword evidence="4 6" id="KW-0808">Transferase</keyword>
<evidence type="ECO:0000259" key="7">
    <source>
        <dbReference type="Pfam" id="PF00590"/>
    </source>
</evidence>
<dbReference type="RefSeq" id="WP_354089193.1">
    <property type="nucleotide sequence ID" value="NZ_JBEPTF010000002.1"/>
</dbReference>
<dbReference type="HAMAP" id="MF_01877">
    <property type="entry name" value="16SrRNA_methyltr_I"/>
    <property type="match status" value="1"/>
</dbReference>
<dbReference type="GO" id="GO:0008168">
    <property type="term" value="F:methyltransferase activity"/>
    <property type="evidence" value="ECO:0007669"/>
    <property type="project" value="UniProtKB-KW"/>
</dbReference>
<dbReference type="PIRSF" id="PIRSF005917">
    <property type="entry name" value="MTase_YraL"/>
    <property type="match status" value="1"/>
</dbReference>
<dbReference type="GO" id="GO:0032259">
    <property type="term" value="P:methylation"/>
    <property type="evidence" value="ECO:0007669"/>
    <property type="project" value="UniProtKB-KW"/>
</dbReference>
<evidence type="ECO:0000256" key="4">
    <source>
        <dbReference type="ARBA" id="ARBA00022679"/>
    </source>
</evidence>
<feature type="domain" description="RsmI HTH" evidence="8">
    <location>
        <begin position="245"/>
        <end position="289"/>
    </location>
</feature>
<evidence type="ECO:0000256" key="6">
    <source>
        <dbReference type="HAMAP-Rule" id="MF_01877"/>
    </source>
</evidence>
<dbReference type="InterPro" id="IPR035996">
    <property type="entry name" value="4pyrrol_Methylase_sf"/>
</dbReference>
<dbReference type="SUPFAM" id="SSF53790">
    <property type="entry name" value="Tetrapyrrole methylase"/>
    <property type="match status" value="1"/>
</dbReference>
<keyword evidence="1 6" id="KW-0963">Cytoplasm</keyword>
<dbReference type="Gene3D" id="3.40.1010.10">
    <property type="entry name" value="Cobalt-precorrin-4 Transmethylase, Domain 1"/>
    <property type="match status" value="1"/>
</dbReference>
<comment type="catalytic activity">
    <reaction evidence="6">
        <text>cytidine(1402) in 16S rRNA + S-adenosyl-L-methionine = 2'-O-methylcytidine(1402) in 16S rRNA + S-adenosyl-L-homocysteine + H(+)</text>
        <dbReference type="Rhea" id="RHEA:42924"/>
        <dbReference type="Rhea" id="RHEA-COMP:10285"/>
        <dbReference type="Rhea" id="RHEA-COMP:10286"/>
        <dbReference type="ChEBI" id="CHEBI:15378"/>
        <dbReference type="ChEBI" id="CHEBI:57856"/>
        <dbReference type="ChEBI" id="CHEBI:59789"/>
        <dbReference type="ChEBI" id="CHEBI:74495"/>
        <dbReference type="ChEBI" id="CHEBI:82748"/>
        <dbReference type="EC" id="2.1.1.198"/>
    </reaction>
</comment>
<keyword evidence="10" id="KW-1185">Reference proteome</keyword>
<comment type="similarity">
    <text evidence="6">Belongs to the methyltransferase superfamily. RsmI family.</text>
</comment>
<dbReference type="InterPro" id="IPR014777">
    <property type="entry name" value="4pyrrole_Mease_sub1"/>
</dbReference>
<dbReference type="Proteomes" id="UP001549313">
    <property type="component" value="Unassembled WGS sequence"/>
</dbReference>
<evidence type="ECO:0000313" key="10">
    <source>
        <dbReference type="Proteomes" id="UP001549313"/>
    </source>
</evidence>
<dbReference type="PANTHER" id="PTHR46111:SF1">
    <property type="entry name" value="RIBOSOMAL RNA SMALL SUBUNIT METHYLTRANSFERASE I"/>
    <property type="match status" value="1"/>
</dbReference>
<dbReference type="CDD" id="cd11648">
    <property type="entry name" value="RsmI"/>
    <property type="match status" value="1"/>
</dbReference>
<comment type="subcellular location">
    <subcellularLocation>
        <location evidence="6">Cytoplasm</location>
    </subcellularLocation>
</comment>
<proteinExistence type="inferred from homology"/>
<keyword evidence="3 6" id="KW-0489">Methyltransferase</keyword>
<dbReference type="Pfam" id="PF00590">
    <property type="entry name" value="TP_methylase"/>
    <property type="match status" value="1"/>
</dbReference>
<comment type="caution">
    <text evidence="9">The sequence shown here is derived from an EMBL/GenBank/DDBJ whole genome shotgun (WGS) entry which is preliminary data.</text>
</comment>
<dbReference type="NCBIfam" id="TIGR00096">
    <property type="entry name" value="16S rRNA (cytidine(1402)-2'-O)-methyltransferase"/>
    <property type="match status" value="1"/>
</dbReference>
<dbReference type="EC" id="2.1.1.198" evidence="6"/>
<organism evidence="9 10">
    <name type="scientific">Brevundimonas faecalis</name>
    <dbReference type="NCBI Taxonomy" id="947378"/>
    <lineage>
        <taxon>Bacteria</taxon>
        <taxon>Pseudomonadati</taxon>
        <taxon>Pseudomonadota</taxon>
        <taxon>Alphaproteobacteria</taxon>
        <taxon>Caulobacterales</taxon>
        <taxon>Caulobacteraceae</taxon>
        <taxon>Brevundimonas</taxon>
    </lineage>
</organism>
<protein>
    <recommendedName>
        <fullName evidence="6">Ribosomal RNA small subunit methyltransferase I</fullName>
        <ecNumber evidence="6">2.1.1.198</ecNumber>
    </recommendedName>
    <alternativeName>
        <fullName evidence="6">16S rRNA 2'-O-ribose C1402 methyltransferase</fullName>
    </alternativeName>
    <alternativeName>
        <fullName evidence="6">rRNA (cytidine-2'-O-)-methyltransferase RsmI</fullName>
    </alternativeName>
</protein>
<keyword evidence="5 6" id="KW-0949">S-adenosyl-L-methionine</keyword>
<dbReference type="Gene3D" id="3.30.950.10">
    <property type="entry name" value="Methyltransferase, Cobalt-precorrin-4 Transmethylase, Domain 2"/>
    <property type="match status" value="1"/>
</dbReference>
<dbReference type="InterPro" id="IPR000878">
    <property type="entry name" value="4pyrrol_Mease"/>
</dbReference>
<dbReference type="EMBL" id="JBEPTF010000002">
    <property type="protein sequence ID" value="MET4684237.1"/>
    <property type="molecule type" value="Genomic_DNA"/>
</dbReference>
<gene>
    <name evidence="6" type="primary">rsmI</name>
    <name evidence="9" type="ORF">ABIE19_002167</name>
</gene>
<feature type="domain" description="Tetrapyrrole methylase" evidence="7">
    <location>
        <begin position="22"/>
        <end position="221"/>
    </location>
</feature>
<evidence type="ECO:0000256" key="5">
    <source>
        <dbReference type="ARBA" id="ARBA00022691"/>
    </source>
</evidence>
<name>A0ABV2RE87_9CAUL</name>